<feature type="compositionally biased region" description="Basic and acidic residues" evidence="1">
    <location>
        <begin position="48"/>
        <end position="65"/>
    </location>
</feature>
<dbReference type="PROSITE" id="PS01033">
    <property type="entry name" value="GLOBIN"/>
    <property type="match status" value="1"/>
</dbReference>
<dbReference type="InterPro" id="IPR012292">
    <property type="entry name" value="Globin/Proto"/>
</dbReference>
<name>A0A7I4YFM1_HAECO</name>
<accession>A0A7I4YFM1</accession>
<dbReference type="GO" id="GO:0019825">
    <property type="term" value="F:oxygen binding"/>
    <property type="evidence" value="ECO:0007669"/>
    <property type="project" value="InterPro"/>
</dbReference>
<dbReference type="InterPro" id="IPR000971">
    <property type="entry name" value="Globin"/>
</dbReference>
<organism evidence="3 4">
    <name type="scientific">Haemonchus contortus</name>
    <name type="common">Barber pole worm</name>
    <dbReference type="NCBI Taxonomy" id="6289"/>
    <lineage>
        <taxon>Eukaryota</taxon>
        <taxon>Metazoa</taxon>
        <taxon>Ecdysozoa</taxon>
        <taxon>Nematoda</taxon>
        <taxon>Chromadorea</taxon>
        <taxon>Rhabditida</taxon>
        <taxon>Rhabditina</taxon>
        <taxon>Rhabditomorpha</taxon>
        <taxon>Strongyloidea</taxon>
        <taxon>Trichostrongylidae</taxon>
        <taxon>Haemonchus</taxon>
    </lineage>
</organism>
<feature type="region of interest" description="Disordered" evidence="1">
    <location>
        <begin position="35"/>
        <end position="65"/>
    </location>
</feature>
<reference evidence="4" key="1">
    <citation type="submission" date="2020-12" db="UniProtKB">
        <authorList>
            <consortium name="WormBaseParasite"/>
        </authorList>
    </citation>
    <scope>IDENTIFICATION</scope>
    <source>
        <strain evidence="4">MHco3</strain>
    </source>
</reference>
<evidence type="ECO:0000313" key="3">
    <source>
        <dbReference type="Proteomes" id="UP000025227"/>
    </source>
</evidence>
<dbReference type="InterPro" id="IPR009050">
    <property type="entry name" value="Globin-like_sf"/>
</dbReference>
<dbReference type="SUPFAM" id="SSF46458">
    <property type="entry name" value="Globin-like"/>
    <property type="match status" value="1"/>
</dbReference>
<protein>
    <submittedName>
        <fullName evidence="4">Globin-like protein 6</fullName>
    </submittedName>
</protein>
<dbReference type="GO" id="GO:0020037">
    <property type="term" value="F:heme binding"/>
    <property type="evidence" value="ECO:0007669"/>
    <property type="project" value="InterPro"/>
</dbReference>
<dbReference type="WBParaSite" id="HCON_00093040-00001">
    <property type="protein sequence ID" value="HCON_00093040-00001"/>
    <property type="gene ID" value="HCON_00093040"/>
</dbReference>
<keyword evidence="3" id="KW-1185">Reference proteome</keyword>
<dbReference type="OMA" id="CETLSAW"/>
<dbReference type="AlphaFoldDB" id="A0A7I4YFM1"/>
<evidence type="ECO:0000313" key="4">
    <source>
        <dbReference type="WBParaSite" id="HCON_00093040-00001"/>
    </source>
</evidence>
<proteinExistence type="predicted"/>
<sequence length="333" mass="37133">MGNESSALTKLRRESKDKTQPMILECEERNLTPMYRKKPGRSLSHGRYSNEMRRMSPQKWRPEPDGTIKVKRAETVAVPNQQGAIYNRTHLTAPEKAESFLSPPTPDRKRSRSICGGQIALESQAVGMAATTKMNDDSRSGGLLATANGSSRKMSTGGLVPSLNRLRIQQSFKAARPTIGEAILKRAISNRPEMRTFMNRLSEQQIDIMGKQFYSLIADSVEHIEHPEAVQQHAKAFGESYAALCQIGFRPDYFAPLADAAIAECVKLDGGAHKRCETLLAWSQLISAIFTSVRDGYYSRVRFQRRSSLPQGVIAKQLSVDLSKSIDQDAYIR</sequence>
<feature type="domain" description="Globin" evidence="2">
    <location>
        <begin position="159"/>
        <end position="298"/>
    </location>
</feature>
<feature type="region of interest" description="Disordered" evidence="1">
    <location>
        <begin position="1"/>
        <end position="22"/>
    </location>
</feature>
<dbReference type="Gene3D" id="1.10.490.10">
    <property type="entry name" value="Globins"/>
    <property type="match status" value="1"/>
</dbReference>
<dbReference type="OrthoDB" id="5843513at2759"/>
<evidence type="ECO:0000256" key="1">
    <source>
        <dbReference type="SAM" id="MobiDB-lite"/>
    </source>
</evidence>
<dbReference type="Proteomes" id="UP000025227">
    <property type="component" value="Unplaced"/>
</dbReference>
<evidence type="ECO:0000259" key="2">
    <source>
        <dbReference type="PROSITE" id="PS01033"/>
    </source>
</evidence>